<sequence length="122" mass="13861">SPPPFYNFAVLPHIDDRDQFWADKQNGKGWVRPSKYEAIHMPRNTGAGVYIGAFSVLMGFGLIWHIWWLAIIGLVGMIGSFIARTFDDDIDYWVPADEVERIENARFALLEQQHAAQAAKVV</sequence>
<evidence type="ECO:0000313" key="3">
    <source>
        <dbReference type="Proteomes" id="UP000471082"/>
    </source>
</evidence>
<accession>A0A7X5N0I8</accession>
<keyword evidence="1" id="KW-0472">Membrane</keyword>
<comment type="caution">
    <text evidence="2">The sequence shown here is derived from an EMBL/GenBank/DDBJ whole genome shotgun (WGS) entry which is preliminary data.</text>
</comment>
<keyword evidence="1" id="KW-0812">Transmembrane</keyword>
<organism evidence="2 3">
    <name type="scientific">Xanthomonas perforans</name>
    <dbReference type="NCBI Taxonomy" id="442694"/>
    <lineage>
        <taxon>Bacteria</taxon>
        <taxon>Pseudomonadati</taxon>
        <taxon>Pseudomonadota</taxon>
        <taxon>Gammaproteobacteria</taxon>
        <taxon>Lysobacterales</taxon>
        <taxon>Lysobacteraceae</taxon>
        <taxon>Xanthomonas</taxon>
    </lineage>
</organism>
<gene>
    <name evidence="2" type="ORF">G3W61_23335</name>
</gene>
<protein>
    <submittedName>
        <fullName evidence="2">Cytochrome o ubiquinol oxidase subunit I</fullName>
    </submittedName>
</protein>
<dbReference type="EMBL" id="JAAGYU010000395">
    <property type="protein sequence ID" value="NEL79148.1"/>
    <property type="molecule type" value="Genomic_DNA"/>
</dbReference>
<keyword evidence="1" id="KW-1133">Transmembrane helix</keyword>
<proteinExistence type="predicted"/>
<dbReference type="Proteomes" id="UP000471082">
    <property type="component" value="Unassembled WGS sequence"/>
</dbReference>
<feature type="non-terminal residue" evidence="2">
    <location>
        <position position="1"/>
    </location>
</feature>
<evidence type="ECO:0000313" key="2">
    <source>
        <dbReference type="EMBL" id="NEL79148.1"/>
    </source>
</evidence>
<name>A0A7X5N0I8_XANPE</name>
<feature type="transmembrane region" description="Helical" evidence="1">
    <location>
        <begin position="49"/>
        <end position="75"/>
    </location>
</feature>
<reference evidence="2 3" key="1">
    <citation type="submission" date="2019-11" db="EMBL/GenBank/DDBJ databases">
        <title>Genome-resolved metagenomics to study the prevalence of co-infection and intraspecific heterogeneity among plant pathogen metapopulations.</title>
        <authorList>
            <person name="Newberry E."/>
            <person name="Bhandari R."/>
            <person name="Kemble J."/>
            <person name="Sikora E."/>
            <person name="Potnis N."/>
        </authorList>
    </citation>
    <scope>NUCLEOTIDE SEQUENCE [LARGE SCALE GENOMIC DNA]</scope>
    <source>
        <strain evidence="2">Xp_Tom_Tuscaloosa_18b</strain>
    </source>
</reference>
<dbReference type="AlphaFoldDB" id="A0A7X5N0I8"/>
<evidence type="ECO:0000256" key="1">
    <source>
        <dbReference type="SAM" id="Phobius"/>
    </source>
</evidence>